<organism evidence="2 3">
    <name type="scientific">Candidatus Enterenecus faecium</name>
    <dbReference type="NCBI Taxonomy" id="2840780"/>
    <lineage>
        <taxon>Bacteria</taxon>
        <taxon>Bacillati</taxon>
        <taxon>Bacillota</taxon>
        <taxon>Clostridia</taxon>
        <taxon>Eubacteriales</taxon>
        <taxon>Candidatus Enterenecus</taxon>
    </lineage>
</organism>
<dbReference type="InterPro" id="IPR004843">
    <property type="entry name" value="Calcineurin-like_PHP"/>
</dbReference>
<dbReference type="GO" id="GO:0016787">
    <property type="term" value="F:hydrolase activity"/>
    <property type="evidence" value="ECO:0007669"/>
    <property type="project" value="InterPro"/>
</dbReference>
<evidence type="ECO:0000313" key="2">
    <source>
        <dbReference type="EMBL" id="HIQ60799.1"/>
    </source>
</evidence>
<evidence type="ECO:0000313" key="3">
    <source>
        <dbReference type="Proteomes" id="UP000886879"/>
    </source>
</evidence>
<proteinExistence type="predicted"/>
<reference evidence="2" key="1">
    <citation type="submission" date="2020-10" db="EMBL/GenBank/DDBJ databases">
        <authorList>
            <person name="Gilroy R."/>
        </authorList>
    </citation>
    <scope>NUCLEOTIDE SEQUENCE</scope>
    <source>
        <strain evidence="2">ChiGjej2B2-12916</strain>
    </source>
</reference>
<dbReference type="Proteomes" id="UP000886879">
    <property type="component" value="Unassembled WGS sequence"/>
</dbReference>
<comment type="caution">
    <text evidence="2">The sequence shown here is derived from an EMBL/GenBank/DDBJ whole genome shotgun (WGS) entry which is preliminary data.</text>
</comment>
<dbReference type="InterPro" id="IPR029052">
    <property type="entry name" value="Metallo-depent_PP-like"/>
</dbReference>
<accession>A0A9D1CHN5</accession>
<reference evidence="2" key="2">
    <citation type="journal article" date="2021" name="PeerJ">
        <title>Extensive microbial diversity within the chicken gut microbiome revealed by metagenomics and culture.</title>
        <authorList>
            <person name="Gilroy R."/>
            <person name="Ravi A."/>
            <person name="Getino M."/>
            <person name="Pursley I."/>
            <person name="Horton D.L."/>
            <person name="Alikhan N.F."/>
            <person name="Baker D."/>
            <person name="Gharbi K."/>
            <person name="Hall N."/>
            <person name="Watson M."/>
            <person name="Adriaenssens E.M."/>
            <person name="Foster-Nyarko E."/>
            <person name="Jarju S."/>
            <person name="Secka A."/>
            <person name="Antonio M."/>
            <person name="Oren A."/>
            <person name="Chaudhuri R.R."/>
            <person name="La Ragione R."/>
            <person name="Hildebrand F."/>
            <person name="Pallen M.J."/>
        </authorList>
    </citation>
    <scope>NUCLEOTIDE SEQUENCE</scope>
    <source>
        <strain evidence="2">ChiGjej2B2-12916</strain>
    </source>
</reference>
<dbReference type="EMBL" id="DVFO01000042">
    <property type="protein sequence ID" value="HIQ60799.1"/>
    <property type="molecule type" value="Genomic_DNA"/>
</dbReference>
<sequence length="196" mass="22627">MRILVVADEESMFLWDYYRDGKLAGLDLILSCGDLEPSYLSFLATFAPCPVLYVHGNHDDRYQQNPPEGCICVDGKLYEYQGIRILGLGGSMRYKPGMHQYTDIQMACRAAGLLPHIWMKKGFDILLTHAPGTDMVESNDLAHRGFWAFNRLLDKYQPALFLHGHTHMNYGRQIQRERMYGKTRVINGYERYIVEI</sequence>
<dbReference type="SUPFAM" id="SSF56300">
    <property type="entry name" value="Metallo-dependent phosphatases"/>
    <property type="match status" value="1"/>
</dbReference>
<gene>
    <name evidence="2" type="ORF">IAD31_04285</name>
</gene>
<evidence type="ECO:0000259" key="1">
    <source>
        <dbReference type="Pfam" id="PF00149"/>
    </source>
</evidence>
<dbReference type="Gene3D" id="3.60.21.10">
    <property type="match status" value="1"/>
</dbReference>
<feature type="domain" description="Calcineurin-like phosphoesterase" evidence="1">
    <location>
        <begin position="26"/>
        <end position="168"/>
    </location>
</feature>
<dbReference type="AlphaFoldDB" id="A0A9D1CHN5"/>
<protein>
    <submittedName>
        <fullName evidence="2">Metallophosphoesterase family protein</fullName>
    </submittedName>
</protein>
<dbReference type="Pfam" id="PF00149">
    <property type="entry name" value="Metallophos"/>
    <property type="match status" value="1"/>
</dbReference>
<name>A0A9D1CHN5_9FIRM</name>